<dbReference type="STRING" id="9925.ENSCHIP00000004103"/>
<evidence type="ECO:0000256" key="1">
    <source>
        <dbReference type="ARBA" id="ARBA00004496"/>
    </source>
</evidence>
<comment type="subcellular location">
    <subcellularLocation>
        <location evidence="1">Cytoplasm</location>
    </subcellularLocation>
</comment>
<dbReference type="InterPro" id="IPR038526">
    <property type="entry name" value="Ribosomal_eL22_sf"/>
</dbReference>
<dbReference type="GO" id="GO:0002181">
    <property type="term" value="P:cytoplasmic translation"/>
    <property type="evidence" value="ECO:0007669"/>
    <property type="project" value="TreeGrafter"/>
</dbReference>
<reference evidence="10" key="3">
    <citation type="submission" date="2025-09" db="UniProtKB">
        <authorList>
            <consortium name="Ensembl"/>
        </authorList>
    </citation>
    <scope>IDENTIFICATION</scope>
</reference>
<name>A0A452DW90_CAPHI</name>
<reference evidence="10 11" key="1">
    <citation type="submission" date="2016-04" db="EMBL/GenBank/DDBJ databases">
        <title>Polished mammalian reference genomes with single-molecule sequencing and chromosome conformation capture applied to the Capra hircus genome.</title>
        <authorList>
            <person name="Bickhart D.M."/>
            <person name="Koren S."/>
            <person name="Rosen B."/>
            <person name="Hastie A."/>
            <person name="Liachko I."/>
            <person name="Sullivan S.T."/>
            <person name="Burton J."/>
            <person name="Sayre B.L."/>
            <person name="Huson H.J."/>
            <person name="Lee J."/>
            <person name="Lam E."/>
            <person name="Kelley C.M."/>
            <person name="Hutchison J.L."/>
            <person name="Zhou Y."/>
            <person name="Sun J."/>
            <person name="Crisa A."/>
            <person name="Schwartz J.C."/>
            <person name="Hammond J.A."/>
            <person name="Schroeder S.G."/>
            <person name="Liu G.E."/>
            <person name="Dunham M."/>
            <person name="Shendure J."/>
            <person name="Sonstegard T.S."/>
            <person name="Phillippy A.M."/>
            <person name="Van Tassell C.P."/>
            <person name="Smith T.P."/>
        </authorList>
    </citation>
    <scope>NUCLEOTIDE SEQUENCE [LARGE SCALE GENOMIC DNA]</scope>
</reference>
<evidence type="ECO:0000256" key="9">
    <source>
        <dbReference type="ARBA" id="ARBA00041214"/>
    </source>
</evidence>
<accession>A0A452DW90</accession>
<dbReference type="PANTHER" id="PTHR10064:SF2">
    <property type="entry name" value="LARGE RIBOSOMAL SUBUNIT PROTEIN EL22"/>
    <property type="match status" value="1"/>
</dbReference>
<evidence type="ECO:0000256" key="2">
    <source>
        <dbReference type="ARBA" id="ARBA00007817"/>
    </source>
</evidence>
<dbReference type="GO" id="GO:0005840">
    <property type="term" value="C:ribosome"/>
    <property type="evidence" value="ECO:0007669"/>
    <property type="project" value="UniProtKB-KW"/>
</dbReference>
<evidence type="ECO:0000256" key="6">
    <source>
        <dbReference type="ARBA" id="ARBA00023274"/>
    </source>
</evidence>
<organism evidence="10 11">
    <name type="scientific">Capra hircus</name>
    <name type="common">Goat</name>
    <dbReference type="NCBI Taxonomy" id="9925"/>
    <lineage>
        <taxon>Eukaryota</taxon>
        <taxon>Metazoa</taxon>
        <taxon>Chordata</taxon>
        <taxon>Craniata</taxon>
        <taxon>Vertebrata</taxon>
        <taxon>Euteleostomi</taxon>
        <taxon>Mammalia</taxon>
        <taxon>Eutheria</taxon>
        <taxon>Laurasiatheria</taxon>
        <taxon>Artiodactyla</taxon>
        <taxon>Ruminantia</taxon>
        <taxon>Pecora</taxon>
        <taxon>Bovidae</taxon>
        <taxon>Caprinae</taxon>
        <taxon>Capra</taxon>
    </lineage>
</organism>
<dbReference type="GO" id="GO:0003735">
    <property type="term" value="F:structural constituent of ribosome"/>
    <property type="evidence" value="ECO:0007669"/>
    <property type="project" value="InterPro"/>
</dbReference>
<dbReference type="InterPro" id="IPR002671">
    <property type="entry name" value="Ribosomal_eL22"/>
</dbReference>
<dbReference type="Ensembl" id="ENSCHIT00000011476.1">
    <property type="protein sequence ID" value="ENSCHIP00000004103.1"/>
    <property type="gene ID" value="ENSCHIG00000008335.1"/>
</dbReference>
<evidence type="ECO:0000256" key="8">
    <source>
        <dbReference type="ARBA" id="ARBA00040613"/>
    </source>
</evidence>
<keyword evidence="5" id="KW-0689">Ribosomal protein</keyword>
<dbReference type="GO" id="GO:0003723">
    <property type="term" value="F:RNA binding"/>
    <property type="evidence" value="ECO:0007669"/>
    <property type="project" value="TreeGrafter"/>
</dbReference>
<dbReference type="EMBL" id="LWLT01000022">
    <property type="status" value="NOT_ANNOTATED_CDS"/>
    <property type="molecule type" value="Genomic_DNA"/>
</dbReference>
<evidence type="ECO:0000256" key="4">
    <source>
        <dbReference type="ARBA" id="ARBA00022490"/>
    </source>
</evidence>
<keyword evidence="6" id="KW-0687">Ribonucleoprotein</keyword>
<keyword evidence="4" id="KW-0963">Cytoplasm</keyword>
<dbReference type="Pfam" id="PF01776">
    <property type="entry name" value="Ribosomal_L22e"/>
    <property type="match status" value="1"/>
</dbReference>
<dbReference type="GeneTree" id="ENSGT00940000153314"/>
<dbReference type="Proteomes" id="UP000291000">
    <property type="component" value="Chromosome 19"/>
</dbReference>
<protein>
    <recommendedName>
        <fullName evidence="8">Large ribosomal subunit protein eL22</fullName>
    </recommendedName>
    <alternativeName>
        <fullName evidence="9">60S ribosomal protein L22</fullName>
    </alternativeName>
</protein>
<dbReference type="GO" id="GO:1990904">
    <property type="term" value="C:ribonucleoprotein complex"/>
    <property type="evidence" value="ECO:0007669"/>
    <property type="project" value="UniProtKB-KW"/>
</dbReference>
<dbReference type="GO" id="GO:0005737">
    <property type="term" value="C:cytoplasm"/>
    <property type="evidence" value="ECO:0007669"/>
    <property type="project" value="UniProtKB-SubCell"/>
</dbReference>
<keyword evidence="11" id="KW-1185">Reference proteome</keyword>
<dbReference type="PANTHER" id="PTHR10064">
    <property type="entry name" value="60S RIBOSOMAL PROTEIN L22"/>
    <property type="match status" value="1"/>
</dbReference>
<dbReference type="FunFam" id="3.30.1360.210:FF:000002">
    <property type="entry name" value="60S ribosomal protein L22-2"/>
    <property type="match status" value="1"/>
</dbReference>
<comment type="similarity">
    <text evidence="2">Belongs to the eukaryotic ribosomal protein eL22 family.</text>
</comment>
<evidence type="ECO:0000256" key="5">
    <source>
        <dbReference type="ARBA" id="ARBA00022980"/>
    </source>
</evidence>
<dbReference type="AlphaFoldDB" id="A0A452DW90"/>
<evidence type="ECO:0000256" key="7">
    <source>
        <dbReference type="ARBA" id="ARBA00034092"/>
    </source>
</evidence>
<proteinExistence type="inferred from homology"/>
<evidence type="ECO:0000313" key="10">
    <source>
        <dbReference type="Ensembl" id="ENSCHIP00000004103.1"/>
    </source>
</evidence>
<reference evidence="10" key="2">
    <citation type="submission" date="2025-08" db="UniProtKB">
        <authorList>
            <consortium name="Ensembl"/>
        </authorList>
    </citation>
    <scope>IDENTIFICATION</scope>
</reference>
<comment type="subunit">
    <text evidence="3">Component of the large ribosomal subunit.</text>
</comment>
<dbReference type="Gene3D" id="3.30.1360.210">
    <property type="match status" value="1"/>
</dbReference>
<comment type="function">
    <text evidence="7">Component of the large ribosomal subunit. The ribosome is a large ribonucleoprotein complex responsible for the synthesis of proteins in the cell.</text>
</comment>
<sequence length="119" mass="13378">LVAKLGQKKEAGPEVNPRLCLSVKDGIMDSTDFEPFLQERTKVGGKAGNMGGGVLTIKRNESKIAVTSEVPFSKRHLKYLTKKYLKKNNLRDWLAAVTNSKESYELCYFQINQDERGGR</sequence>
<evidence type="ECO:0000256" key="3">
    <source>
        <dbReference type="ARBA" id="ARBA00011133"/>
    </source>
</evidence>
<evidence type="ECO:0000313" key="11">
    <source>
        <dbReference type="Proteomes" id="UP000291000"/>
    </source>
</evidence>